<comment type="caution">
    <text evidence="1">The sequence shown here is derived from an EMBL/GenBank/DDBJ whole genome shotgun (WGS) entry which is preliminary data.</text>
</comment>
<accession>A0A212FCT9</accession>
<reference evidence="1 2" key="1">
    <citation type="journal article" date="2011" name="Cell">
        <title>The monarch butterfly genome yields insights into long-distance migration.</title>
        <authorList>
            <person name="Zhan S."/>
            <person name="Merlin C."/>
            <person name="Boore J.L."/>
            <person name="Reppert S.M."/>
        </authorList>
    </citation>
    <scope>NUCLEOTIDE SEQUENCE [LARGE SCALE GENOMIC DNA]</scope>
    <source>
        <strain evidence="1">F-2</strain>
    </source>
</reference>
<dbReference type="Proteomes" id="UP000007151">
    <property type="component" value="Unassembled WGS sequence"/>
</dbReference>
<keyword evidence="2" id="KW-1185">Reference proteome</keyword>
<dbReference type="AlphaFoldDB" id="A0A212FCT9"/>
<dbReference type="KEGG" id="dpl:KGM_206199"/>
<evidence type="ECO:0000313" key="2">
    <source>
        <dbReference type="Proteomes" id="UP000007151"/>
    </source>
</evidence>
<sequence>MDVLPDSDSASKDMNVASVISKRLRKRPREGADLGSYSVLTDIVVTAPRSVPKKEVESSSAISDIGVEAKELPDSDLNQRIPDAVAAMKRVSKVSKGLSGCSQEAFKKTTATILERAQELLTRITTEETGLLRAQNAKLAAQMLELPKEHEELKAEMTNFRREQPRRDVGLPHATMLLQLPSQPSKQQSSQETELIRLIHQEMASFIAVMIKWTFPNFHF</sequence>
<name>A0A212FCT9_DANPL</name>
<evidence type="ECO:0000313" key="1">
    <source>
        <dbReference type="EMBL" id="OWR51566.1"/>
    </source>
</evidence>
<gene>
    <name evidence="1" type="ORF">KGM_206199</name>
</gene>
<dbReference type="InParanoid" id="A0A212FCT9"/>
<protein>
    <submittedName>
        <fullName evidence="1">Uncharacterized protein</fullName>
    </submittedName>
</protein>
<dbReference type="EMBL" id="AGBW02009145">
    <property type="protein sequence ID" value="OWR51566.1"/>
    <property type="molecule type" value="Genomic_DNA"/>
</dbReference>
<organism evidence="1 2">
    <name type="scientific">Danaus plexippus plexippus</name>
    <dbReference type="NCBI Taxonomy" id="278856"/>
    <lineage>
        <taxon>Eukaryota</taxon>
        <taxon>Metazoa</taxon>
        <taxon>Ecdysozoa</taxon>
        <taxon>Arthropoda</taxon>
        <taxon>Hexapoda</taxon>
        <taxon>Insecta</taxon>
        <taxon>Pterygota</taxon>
        <taxon>Neoptera</taxon>
        <taxon>Endopterygota</taxon>
        <taxon>Lepidoptera</taxon>
        <taxon>Glossata</taxon>
        <taxon>Ditrysia</taxon>
        <taxon>Papilionoidea</taxon>
        <taxon>Nymphalidae</taxon>
        <taxon>Danainae</taxon>
        <taxon>Danaini</taxon>
        <taxon>Danaina</taxon>
        <taxon>Danaus</taxon>
        <taxon>Danaus</taxon>
    </lineage>
</organism>
<proteinExistence type="predicted"/>